<keyword evidence="6" id="KW-1185">Reference proteome</keyword>
<dbReference type="EMBL" id="MDEO01000026">
    <property type="protein sequence ID" value="OCX22904.1"/>
    <property type="molecule type" value="Genomic_DNA"/>
</dbReference>
<dbReference type="Gene3D" id="2.60.120.10">
    <property type="entry name" value="Jelly Rolls"/>
    <property type="match status" value="1"/>
</dbReference>
<dbReference type="InterPro" id="IPR036388">
    <property type="entry name" value="WH-like_DNA-bd_sf"/>
</dbReference>
<dbReference type="InterPro" id="IPR012318">
    <property type="entry name" value="HTH_CRP"/>
</dbReference>
<organism evidence="5 6">
    <name type="scientific">Mesorhizobium hungaricum</name>
    <dbReference type="NCBI Taxonomy" id="1566387"/>
    <lineage>
        <taxon>Bacteria</taxon>
        <taxon>Pseudomonadati</taxon>
        <taxon>Pseudomonadota</taxon>
        <taxon>Alphaproteobacteria</taxon>
        <taxon>Hyphomicrobiales</taxon>
        <taxon>Phyllobacteriaceae</taxon>
        <taxon>Mesorhizobium</taxon>
    </lineage>
</organism>
<dbReference type="GO" id="GO:0003677">
    <property type="term" value="F:DNA binding"/>
    <property type="evidence" value="ECO:0007669"/>
    <property type="project" value="UniProtKB-KW"/>
</dbReference>
<dbReference type="Proteomes" id="UP000094412">
    <property type="component" value="Unassembled WGS sequence"/>
</dbReference>
<dbReference type="InterPro" id="IPR036390">
    <property type="entry name" value="WH_DNA-bd_sf"/>
</dbReference>
<feature type="domain" description="HTH crp-type" evidence="4">
    <location>
        <begin position="144"/>
        <end position="218"/>
    </location>
</feature>
<dbReference type="InterPro" id="IPR018490">
    <property type="entry name" value="cNMP-bd_dom_sf"/>
</dbReference>
<reference evidence="5 6" key="1">
    <citation type="submission" date="2016-08" db="EMBL/GenBank/DDBJ databases">
        <title>Whole genome sequence of Mesorhizobium sp. strain UASWS1009 isolated from industrial sewage.</title>
        <authorList>
            <person name="Crovadore J."/>
            <person name="Calmin G."/>
            <person name="Chablais R."/>
            <person name="Cochard B."/>
            <person name="Lefort F."/>
        </authorList>
    </citation>
    <scope>NUCLEOTIDE SEQUENCE [LARGE SCALE GENOMIC DNA]</scope>
    <source>
        <strain evidence="5 6">UASWS1009</strain>
    </source>
</reference>
<protein>
    <recommendedName>
        <fullName evidence="4">HTH crp-type domain-containing protein</fullName>
    </recommendedName>
</protein>
<accession>A0A1C2E7E6</accession>
<dbReference type="GO" id="GO:0006355">
    <property type="term" value="P:regulation of DNA-templated transcription"/>
    <property type="evidence" value="ECO:0007669"/>
    <property type="project" value="InterPro"/>
</dbReference>
<proteinExistence type="predicted"/>
<comment type="caution">
    <text evidence="5">The sequence shown here is derived from an EMBL/GenBank/DDBJ whole genome shotgun (WGS) entry which is preliminary data.</text>
</comment>
<evidence type="ECO:0000256" key="3">
    <source>
        <dbReference type="ARBA" id="ARBA00023163"/>
    </source>
</evidence>
<dbReference type="SUPFAM" id="SSF51206">
    <property type="entry name" value="cAMP-binding domain-like"/>
    <property type="match status" value="1"/>
</dbReference>
<dbReference type="SUPFAM" id="SSF46785">
    <property type="entry name" value="Winged helix' DNA-binding domain"/>
    <property type="match status" value="1"/>
</dbReference>
<evidence type="ECO:0000256" key="1">
    <source>
        <dbReference type="ARBA" id="ARBA00023015"/>
    </source>
</evidence>
<dbReference type="InterPro" id="IPR014710">
    <property type="entry name" value="RmlC-like_jellyroll"/>
</dbReference>
<evidence type="ECO:0000256" key="2">
    <source>
        <dbReference type="ARBA" id="ARBA00023125"/>
    </source>
</evidence>
<dbReference type="Gene3D" id="1.10.10.10">
    <property type="entry name" value="Winged helix-like DNA-binding domain superfamily/Winged helix DNA-binding domain"/>
    <property type="match status" value="1"/>
</dbReference>
<evidence type="ECO:0000313" key="6">
    <source>
        <dbReference type="Proteomes" id="UP000094412"/>
    </source>
</evidence>
<evidence type="ECO:0000313" key="5">
    <source>
        <dbReference type="EMBL" id="OCX22904.1"/>
    </source>
</evidence>
<keyword evidence="2" id="KW-0238">DNA-binding</keyword>
<dbReference type="AlphaFoldDB" id="A0A1C2E7E6"/>
<name>A0A1C2E7E6_9HYPH</name>
<dbReference type="Pfam" id="PF13545">
    <property type="entry name" value="HTH_Crp_2"/>
    <property type="match status" value="1"/>
</dbReference>
<dbReference type="STRING" id="1566387.QV13_04575"/>
<dbReference type="PROSITE" id="PS51063">
    <property type="entry name" value="HTH_CRP_2"/>
    <property type="match status" value="1"/>
</dbReference>
<evidence type="ECO:0000259" key="4">
    <source>
        <dbReference type="PROSITE" id="PS51063"/>
    </source>
</evidence>
<sequence length="238" mass="26701">MLPFVRALSKRDRLSVAEITLLNSLPFRKVAFVPGAEIIAEDSRPGESCMVMRGFAARSHYLRNGGRQITALHVPGDFVDLHAYLLKVMDHGVAAINSCEVGFTSYDSIRRATEQSPHLGRLFWLSTVIDGAVQRAWITCMGRLSTKQRIAHFLCELYLRLEAAGIASDNRYALPLTQTQLGDLLGLSVVHINRKLQELRSTRLVDWKGGMVFINDFDALAELAEFDPTYLSLRIEPR</sequence>
<keyword evidence="3" id="KW-0804">Transcription</keyword>
<keyword evidence="1" id="KW-0805">Transcription regulation</keyword>
<gene>
    <name evidence="5" type="ORF">QV13_04575</name>
</gene>